<accession>A0A821M8I8</accession>
<sequence length="20" mass="2137">GGGGGQNWNRTQRSGTNRAY</sequence>
<feature type="compositionally biased region" description="Polar residues" evidence="1">
    <location>
        <begin position="7"/>
        <end position="20"/>
    </location>
</feature>
<dbReference type="Proteomes" id="UP000663848">
    <property type="component" value="Unassembled WGS sequence"/>
</dbReference>
<evidence type="ECO:0000313" key="3">
    <source>
        <dbReference type="Proteomes" id="UP000663848"/>
    </source>
</evidence>
<organism evidence="2 3">
    <name type="scientific">Rotaria socialis</name>
    <dbReference type="NCBI Taxonomy" id="392032"/>
    <lineage>
        <taxon>Eukaryota</taxon>
        <taxon>Metazoa</taxon>
        <taxon>Spiralia</taxon>
        <taxon>Gnathifera</taxon>
        <taxon>Rotifera</taxon>
        <taxon>Eurotatoria</taxon>
        <taxon>Bdelloidea</taxon>
        <taxon>Philodinida</taxon>
        <taxon>Philodinidae</taxon>
        <taxon>Rotaria</taxon>
    </lineage>
</organism>
<comment type="caution">
    <text evidence="2">The sequence shown here is derived from an EMBL/GenBank/DDBJ whole genome shotgun (WGS) entry which is preliminary data.</text>
</comment>
<evidence type="ECO:0000256" key="1">
    <source>
        <dbReference type="SAM" id="MobiDB-lite"/>
    </source>
</evidence>
<feature type="region of interest" description="Disordered" evidence="1">
    <location>
        <begin position="1"/>
        <end position="20"/>
    </location>
</feature>
<feature type="non-terminal residue" evidence="2">
    <location>
        <position position="1"/>
    </location>
</feature>
<evidence type="ECO:0000313" key="2">
    <source>
        <dbReference type="EMBL" id="CAF4762588.1"/>
    </source>
</evidence>
<dbReference type="EMBL" id="CAJOBR010004015">
    <property type="protein sequence ID" value="CAF4762588.1"/>
    <property type="molecule type" value="Genomic_DNA"/>
</dbReference>
<proteinExistence type="predicted"/>
<reference evidence="2" key="1">
    <citation type="submission" date="2021-02" db="EMBL/GenBank/DDBJ databases">
        <authorList>
            <person name="Nowell W R."/>
        </authorList>
    </citation>
    <scope>NUCLEOTIDE SEQUENCE</scope>
</reference>
<protein>
    <submittedName>
        <fullName evidence="2">Uncharacterized protein</fullName>
    </submittedName>
</protein>
<name>A0A821M8I8_9BILA</name>
<gene>
    <name evidence="2" type="ORF">QYT958_LOCUS21709</name>
</gene>
<dbReference type="AlphaFoldDB" id="A0A821M8I8"/>